<evidence type="ECO:0000313" key="2">
    <source>
        <dbReference type="Proteomes" id="UP001207468"/>
    </source>
</evidence>
<accession>A0ACC0U388</accession>
<name>A0ACC0U388_9AGAM</name>
<keyword evidence="2" id="KW-1185">Reference proteome</keyword>
<evidence type="ECO:0000313" key="1">
    <source>
        <dbReference type="EMBL" id="KAI9458104.1"/>
    </source>
</evidence>
<organism evidence="1 2">
    <name type="scientific">Russula earlei</name>
    <dbReference type="NCBI Taxonomy" id="71964"/>
    <lineage>
        <taxon>Eukaryota</taxon>
        <taxon>Fungi</taxon>
        <taxon>Dikarya</taxon>
        <taxon>Basidiomycota</taxon>
        <taxon>Agaricomycotina</taxon>
        <taxon>Agaricomycetes</taxon>
        <taxon>Russulales</taxon>
        <taxon>Russulaceae</taxon>
        <taxon>Russula</taxon>
    </lineage>
</organism>
<proteinExistence type="predicted"/>
<protein>
    <submittedName>
        <fullName evidence="1">Uncharacterized protein</fullName>
    </submittedName>
</protein>
<dbReference type="Proteomes" id="UP001207468">
    <property type="component" value="Unassembled WGS sequence"/>
</dbReference>
<sequence>MSSRAVAGGHTLPPYPEFLDFERTDGDVKQWPTNTEEVVDSDEQVNYMKPLGPDDSPDIHWRCQVGDESRREAGETTSWPEELSPRSAPRQDLYLRGSVHVKRFRSVPEFVPHAIWLMTDPTLNRANCDCKYCAKLPQRLISETLGYKSLSSSPQTGTRVHRVGRDRERRSPRTAAAGSEYATVRRAPKPTPLEKGPTQFMLHERYADLQAMYAETSAELRRWHRIGELVWCALDPPIHGPEASITFWPGLVDECSLKVETLPSSQVAKNRASNDAKSDTQVPYPITPHPGDAKPMRERGRESPLPWIVHQRIVYKVKLLGINHDYVAIETQVLPYQGYTPSHDLLQALENIPIERITSKPEEITAFNPCPSDAEIVESGLDDTGRRFADATAPYMLAIEISAGIAACWTPTDEWEFKMVLPTPADVFASAAAGASETYTLRPRAPQVPSSVTQTRYQGLWLGAERIWTDDLVRLKAARGQIAPQGSPQILAPSGPSKSTIAELGLDQQDEEVLKTHGARDRGVFMQLEALFVVDVPDSSGAGMRAECRGSGMLYELADEDWEEPLPGEKPSRQVASPVASGAAVSTPTRNRDKPPGTAAPARADVDSANKQLSHPNKANAVPLPPPPRGFRFRPVLPEGFEVVVSLALVSGRYYPRLLAHPMLRPIVRDMQGRANEAAARLDGHHLFALEGILPGFFNASEATRWKPGRSAMVRDAANERGAGLARVWDVRRRQAQEASGSGSGSGLGPGPGSGAAGDAAAEVEPGPSNDQDDDGETQSLGYPEPVDGVSTLVDAQAGSSA</sequence>
<dbReference type="EMBL" id="JAGFNK010000213">
    <property type="protein sequence ID" value="KAI9458104.1"/>
    <property type="molecule type" value="Genomic_DNA"/>
</dbReference>
<gene>
    <name evidence="1" type="ORF">F5148DRAFT_1276944</name>
</gene>
<reference evidence="1" key="1">
    <citation type="submission" date="2021-03" db="EMBL/GenBank/DDBJ databases">
        <title>Evolutionary priming and transition to the ectomycorrhizal habit in an iconic lineage of mushroom-forming fungi: is preadaptation a requirement?</title>
        <authorList>
            <consortium name="DOE Joint Genome Institute"/>
            <person name="Looney B.P."/>
            <person name="Miyauchi S."/>
            <person name="Morin E."/>
            <person name="Drula E."/>
            <person name="Courty P.E."/>
            <person name="Chicoki N."/>
            <person name="Fauchery L."/>
            <person name="Kohler A."/>
            <person name="Kuo A."/>
            <person name="LaButti K."/>
            <person name="Pangilinan J."/>
            <person name="Lipzen A."/>
            <person name="Riley R."/>
            <person name="Andreopoulos W."/>
            <person name="He G."/>
            <person name="Johnson J."/>
            <person name="Barry K.W."/>
            <person name="Grigoriev I.V."/>
            <person name="Nagy L."/>
            <person name="Hibbett D."/>
            <person name="Henrissat B."/>
            <person name="Matheny P.B."/>
            <person name="Labbe J."/>
            <person name="Martin A.F."/>
        </authorList>
    </citation>
    <scope>NUCLEOTIDE SEQUENCE</scope>
    <source>
        <strain evidence="1">BPL698</strain>
    </source>
</reference>
<comment type="caution">
    <text evidence="1">The sequence shown here is derived from an EMBL/GenBank/DDBJ whole genome shotgun (WGS) entry which is preliminary data.</text>
</comment>